<evidence type="ECO:0000313" key="6">
    <source>
        <dbReference type="Proteomes" id="UP001499974"/>
    </source>
</evidence>
<dbReference type="PROSITE" id="PS50853">
    <property type="entry name" value="FN3"/>
    <property type="match status" value="1"/>
</dbReference>
<dbReference type="InterPro" id="IPR006311">
    <property type="entry name" value="TAT_signal"/>
</dbReference>
<dbReference type="Pfam" id="PF00041">
    <property type="entry name" value="fn3"/>
    <property type="match status" value="1"/>
</dbReference>
<dbReference type="InterPro" id="IPR036116">
    <property type="entry name" value="FN3_sf"/>
</dbReference>
<keyword evidence="2" id="KW-0119">Carbohydrate metabolism</keyword>
<gene>
    <name evidence="5" type="ORF">GCM10023349_20910</name>
</gene>
<evidence type="ECO:0000259" key="4">
    <source>
        <dbReference type="PROSITE" id="PS50853"/>
    </source>
</evidence>
<dbReference type="CDD" id="cd00063">
    <property type="entry name" value="FN3"/>
    <property type="match status" value="2"/>
</dbReference>
<proteinExistence type="predicted"/>
<protein>
    <recommendedName>
        <fullName evidence="4">Fibronectin type-III domain-containing protein</fullName>
    </recommendedName>
</protein>
<reference evidence="6" key="1">
    <citation type="journal article" date="2019" name="Int. J. Syst. Evol. Microbiol.">
        <title>The Global Catalogue of Microorganisms (GCM) 10K type strain sequencing project: providing services to taxonomists for standard genome sequencing and annotation.</title>
        <authorList>
            <consortium name="The Broad Institute Genomics Platform"/>
            <consortium name="The Broad Institute Genome Sequencing Center for Infectious Disease"/>
            <person name="Wu L."/>
            <person name="Ma J."/>
        </authorList>
    </citation>
    <scope>NUCLEOTIDE SEQUENCE [LARGE SCALE GENOMIC DNA]</scope>
    <source>
        <strain evidence="6">JCM 18531</strain>
    </source>
</reference>
<keyword evidence="2" id="KW-0624">Polysaccharide degradation</keyword>
<keyword evidence="6" id="KW-1185">Reference proteome</keyword>
<evidence type="ECO:0000256" key="2">
    <source>
        <dbReference type="ARBA" id="ARBA00023326"/>
    </source>
</evidence>
<organism evidence="5 6">
    <name type="scientific">Nocardioides conyzicola</name>
    <dbReference type="NCBI Taxonomy" id="1651781"/>
    <lineage>
        <taxon>Bacteria</taxon>
        <taxon>Bacillati</taxon>
        <taxon>Actinomycetota</taxon>
        <taxon>Actinomycetes</taxon>
        <taxon>Propionibacteriales</taxon>
        <taxon>Nocardioidaceae</taxon>
        <taxon>Nocardioides</taxon>
    </lineage>
</organism>
<keyword evidence="1" id="KW-0326">Glycosidase</keyword>
<name>A0ABP8X926_9ACTN</name>
<sequence>MANRRRMILAGATALTVTLIGQLLVTNTAEAGPDTNPAGSAALANEITNKFAAYGNSGSTNHWTGGDGLEAIELPGGRVIWFFNDYWYGVGTPTGTRGSYDAVMPRNGIVIQNADGTMGATVAGAGGSTLVNTTLGGWLWGGGQRLEGATIQKFYMRMGNTSGSVFPTALGAELRTIPTGSVQDETSYGNPTGGLPANVRDCTLTVPGHCILWGMALADYVDDGVPYTYIYASDVSAGSSSKKLRIARVPQGDLTATWRYFTGDNNSWSTDPGDAIATGTVASEALSVTKQSGRWVLVTQDTAGGLNGNVISYYADKPWGFTSDEKSTLFAMPEATVGSGTPGVGIWAYTPRLMPHLSTSGDQVVIGYSVNSLLEDSACGKLAYVDASVYRPHFRSVTLPHPAQPSGFQAPTRPDPDSRWMPTSQLPAWCSSGSAAVPSPTGVTATPNSVNSDLTFSWSQSPTATWSFGFQFRPAGGSWSAEYPLFVPNNRTWTAGLLTPGRSYEFRVRAMTWYGQPSAWTTKSATMPIDAPTGLGVARTAATKCSLTITDPQVGVYWQVQQQKVGTTTWSTPVAVGTKTPYFLVTSGVKYDFRVRAYSDYATSAWTTAKRCGL</sequence>
<feature type="signal peptide" evidence="3">
    <location>
        <begin position="1"/>
        <end position="31"/>
    </location>
</feature>
<dbReference type="Gene3D" id="2.60.40.10">
    <property type="entry name" value="Immunoglobulins"/>
    <property type="match status" value="1"/>
</dbReference>
<accession>A0ABP8X926</accession>
<dbReference type="EMBL" id="BAABKM010000002">
    <property type="protein sequence ID" value="GAA4703332.1"/>
    <property type="molecule type" value="Genomic_DNA"/>
</dbReference>
<dbReference type="InterPro" id="IPR003961">
    <property type="entry name" value="FN3_dom"/>
</dbReference>
<keyword evidence="1" id="KW-0378">Hydrolase</keyword>
<feature type="chain" id="PRO_5046257298" description="Fibronectin type-III domain-containing protein" evidence="3">
    <location>
        <begin position="32"/>
        <end position="614"/>
    </location>
</feature>
<dbReference type="InterPro" id="IPR013783">
    <property type="entry name" value="Ig-like_fold"/>
</dbReference>
<evidence type="ECO:0000313" key="5">
    <source>
        <dbReference type="EMBL" id="GAA4703332.1"/>
    </source>
</evidence>
<dbReference type="SMART" id="SM00060">
    <property type="entry name" value="FN3"/>
    <property type="match status" value="2"/>
</dbReference>
<comment type="caution">
    <text evidence="5">The sequence shown here is derived from an EMBL/GenBank/DDBJ whole genome shotgun (WGS) entry which is preliminary data.</text>
</comment>
<evidence type="ECO:0000256" key="3">
    <source>
        <dbReference type="SAM" id="SignalP"/>
    </source>
</evidence>
<dbReference type="SUPFAM" id="SSF49265">
    <property type="entry name" value="Fibronectin type III"/>
    <property type="match status" value="2"/>
</dbReference>
<dbReference type="PROSITE" id="PS51318">
    <property type="entry name" value="TAT"/>
    <property type="match status" value="1"/>
</dbReference>
<keyword evidence="3" id="KW-0732">Signal</keyword>
<feature type="domain" description="Fibronectin type-III" evidence="4">
    <location>
        <begin position="439"/>
        <end position="532"/>
    </location>
</feature>
<dbReference type="Proteomes" id="UP001499974">
    <property type="component" value="Unassembled WGS sequence"/>
</dbReference>
<dbReference type="RefSeq" id="WP_345521198.1">
    <property type="nucleotide sequence ID" value="NZ_BAABKM010000002.1"/>
</dbReference>
<evidence type="ECO:0000256" key="1">
    <source>
        <dbReference type="ARBA" id="ARBA00023295"/>
    </source>
</evidence>